<evidence type="ECO:0000313" key="2">
    <source>
        <dbReference type="EMBL" id="AFD05869.1"/>
    </source>
</evidence>
<evidence type="ECO:0000256" key="1">
    <source>
        <dbReference type="SAM" id="Phobius"/>
    </source>
</evidence>
<evidence type="ECO:0000313" key="3">
    <source>
        <dbReference type="Proteomes" id="UP000007590"/>
    </source>
</evidence>
<name>H8KPH1_SOLCM</name>
<dbReference type="EMBL" id="CP003349">
    <property type="protein sequence ID" value="AFD05869.1"/>
    <property type="molecule type" value="Genomic_DNA"/>
</dbReference>
<feature type="transmembrane region" description="Helical" evidence="1">
    <location>
        <begin position="125"/>
        <end position="144"/>
    </location>
</feature>
<keyword evidence="1" id="KW-0812">Transmembrane</keyword>
<dbReference type="HOGENOM" id="CLU_1260750_0_0_10"/>
<feature type="transmembrane region" description="Helical" evidence="1">
    <location>
        <begin position="156"/>
        <end position="176"/>
    </location>
</feature>
<reference evidence="2" key="1">
    <citation type="submission" date="2012-02" db="EMBL/GenBank/DDBJ databases">
        <title>The complete genome of Solitalea canadensis DSM 3403.</title>
        <authorList>
            <consortium name="US DOE Joint Genome Institute (JGI-PGF)"/>
            <person name="Lucas S."/>
            <person name="Copeland A."/>
            <person name="Lapidus A."/>
            <person name="Glavina del Rio T."/>
            <person name="Dalin E."/>
            <person name="Tice H."/>
            <person name="Bruce D."/>
            <person name="Goodwin L."/>
            <person name="Pitluck S."/>
            <person name="Peters L."/>
            <person name="Ovchinnikova G."/>
            <person name="Lu M."/>
            <person name="Kyrpides N."/>
            <person name="Mavromatis K."/>
            <person name="Ivanova N."/>
            <person name="Brettin T."/>
            <person name="Detter J.C."/>
            <person name="Han C."/>
            <person name="Larimer F."/>
            <person name="Land M."/>
            <person name="Hauser L."/>
            <person name="Markowitz V."/>
            <person name="Cheng J.-F."/>
            <person name="Hugenholtz P."/>
            <person name="Woyke T."/>
            <person name="Wu D."/>
            <person name="Spring S."/>
            <person name="Schroeder M."/>
            <person name="Kopitz M."/>
            <person name="Brambilla E."/>
            <person name="Klenk H.-P."/>
            <person name="Eisen J.A."/>
        </authorList>
    </citation>
    <scope>NUCLEOTIDE SEQUENCE</scope>
    <source>
        <strain evidence="2">DSM 3403</strain>
    </source>
</reference>
<feature type="transmembrane region" description="Helical" evidence="1">
    <location>
        <begin position="197"/>
        <end position="215"/>
    </location>
</feature>
<dbReference type="RefSeq" id="WP_014679097.1">
    <property type="nucleotide sequence ID" value="NC_017770.1"/>
</dbReference>
<keyword evidence="3" id="KW-1185">Reference proteome</keyword>
<keyword evidence="1" id="KW-0472">Membrane</keyword>
<accession>H8KPH1</accession>
<dbReference type="Proteomes" id="UP000007590">
    <property type="component" value="Chromosome"/>
</dbReference>
<proteinExistence type="predicted"/>
<organism evidence="2 3">
    <name type="scientific">Solitalea canadensis (strain ATCC 29591 / DSM 3403 / JCM 21819 / LMG 8368 / NBRC 15130 / NCIMB 12057 / USAM 9D)</name>
    <name type="common">Flexibacter canadensis</name>
    <dbReference type="NCBI Taxonomy" id="929556"/>
    <lineage>
        <taxon>Bacteria</taxon>
        <taxon>Pseudomonadati</taxon>
        <taxon>Bacteroidota</taxon>
        <taxon>Sphingobacteriia</taxon>
        <taxon>Sphingobacteriales</taxon>
        <taxon>Sphingobacteriaceae</taxon>
        <taxon>Solitalea</taxon>
    </lineage>
</organism>
<sequence length="219" mass="24224">MDQLKLTGGARIGFAKASWPLVTLIVNKDQMELNASIIGNLVFRPADIISIETYSQFPIIGQGIKINHRVENYNQKVIFWTFNNPSVVINQIKQTGFLNNVSDKITANDQLIIDQQRSGGFPIKMPVVVIAIVLWNILFLSDIVKSFTSGKGGFPLSNGALTAVGLLFTTSILTLISEDFSRLILKEGRTIKDIRSSLYLIIFISGFLFIGFLLTKSLG</sequence>
<gene>
    <name evidence="2" type="ordered locus">Solca_0750</name>
</gene>
<dbReference type="eggNOG" id="ENOG503123J">
    <property type="taxonomic scope" value="Bacteria"/>
</dbReference>
<protein>
    <submittedName>
        <fullName evidence="2">Uncharacterized protein</fullName>
    </submittedName>
</protein>
<dbReference type="KEGG" id="scn:Solca_0750"/>
<dbReference type="OrthoDB" id="1253105at2"/>
<dbReference type="AlphaFoldDB" id="H8KPH1"/>
<keyword evidence="1" id="KW-1133">Transmembrane helix</keyword>